<keyword evidence="3" id="KW-1185">Reference proteome</keyword>
<proteinExistence type="predicted"/>
<evidence type="ECO:0000256" key="1">
    <source>
        <dbReference type="SAM" id="SignalP"/>
    </source>
</evidence>
<feature type="signal peptide" evidence="1">
    <location>
        <begin position="1"/>
        <end position="21"/>
    </location>
</feature>
<evidence type="ECO:0000313" key="3">
    <source>
        <dbReference type="Proteomes" id="UP000050454"/>
    </source>
</evidence>
<gene>
    <name evidence="2" type="ORF">AFM12_00460</name>
</gene>
<protein>
    <recommendedName>
        <fullName evidence="4">DUF481 domain-containing protein</fullName>
    </recommendedName>
</protein>
<keyword evidence="1" id="KW-0732">Signal</keyword>
<evidence type="ECO:0008006" key="4">
    <source>
        <dbReference type="Google" id="ProtNLM"/>
    </source>
</evidence>
<dbReference type="EMBL" id="LGTQ01000005">
    <property type="protein sequence ID" value="KPM49157.1"/>
    <property type="molecule type" value="Genomic_DNA"/>
</dbReference>
<evidence type="ECO:0000313" key="2">
    <source>
        <dbReference type="EMBL" id="KPM49157.1"/>
    </source>
</evidence>
<sequence length="417" mass="47592">MNKHVQFLLLLFAFLTFKTQAQTEKPKLFINCQQARCFQTYLLTELDYFTFTRDQGLADVQILITDQGNAGGGRNYQINFIGQKEREGDDFLIEFETSQNDTEAIARKIVLSKVSQGLLHYVGGTEMVKDVKVSFPKLAETDNKSTEEEEKDPWNNWIFGIGGSGRFSGESNRSEVRLNTNVRGGRTTDKSKYSFYTYLNQNTNEVTLDGEKEVAKVNSYGFSTLYVTSFAKNWSLGGLMRGFHSVYSNIQFSNSLAPAIEYSIFPIEDFNKKQFRWIYQAGYRRLDYIEPTIYDLVQEGKPYHQLTSILGYTQPWGNFSAELNGYQYIDDPDKYRLSLELELSWRVFQGVSLRFYGSGSQIKDQISLAKTESSSEEILLGGQQLPTSFAYFTSFGLNYTFGSVNNSIVNPRFSGLN</sequence>
<name>A0A0P7BPT9_9BACT</name>
<dbReference type="RefSeq" id="WP_055143080.1">
    <property type="nucleotide sequence ID" value="NZ_JXSZ01000005.1"/>
</dbReference>
<comment type="caution">
    <text evidence="2">The sequence shown here is derived from an EMBL/GenBank/DDBJ whole genome shotgun (WGS) entry which is preliminary data.</text>
</comment>
<accession>A0A0P7BPT9</accession>
<organism evidence="2 3">
    <name type="scientific">Jiulongibacter sediminis</name>
    <dbReference type="NCBI Taxonomy" id="1605367"/>
    <lineage>
        <taxon>Bacteria</taxon>
        <taxon>Pseudomonadati</taxon>
        <taxon>Bacteroidota</taxon>
        <taxon>Cytophagia</taxon>
        <taxon>Cytophagales</taxon>
        <taxon>Leadbetterellaceae</taxon>
        <taxon>Jiulongibacter</taxon>
    </lineage>
</organism>
<dbReference type="OrthoDB" id="1489343at2"/>
<reference evidence="2 3" key="1">
    <citation type="submission" date="2015-07" db="EMBL/GenBank/DDBJ databases">
        <title>The draft genome sequence of Leadbetterella sp. JN14-9.</title>
        <authorList>
            <person name="Liu Y."/>
            <person name="Du J."/>
            <person name="Shao Z."/>
        </authorList>
    </citation>
    <scope>NUCLEOTIDE SEQUENCE [LARGE SCALE GENOMIC DNA]</scope>
    <source>
        <strain evidence="2 3">JN14-9</strain>
    </source>
</reference>
<dbReference type="Proteomes" id="UP000050454">
    <property type="component" value="Unassembled WGS sequence"/>
</dbReference>
<dbReference type="AlphaFoldDB" id="A0A0P7BPT9"/>
<feature type="chain" id="PRO_5006136078" description="DUF481 domain-containing protein" evidence="1">
    <location>
        <begin position="22"/>
        <end position="417"/>
    </location>
</feature>